<dbReference type="GO" id="GO:0016758">
    <property type="term" value="F:hexosyltransferase activity"/>
    <property type="evidence" value="ECO:0007669"/>
    <property type="project" value="InterPro"/>
</dbReference>
<dbReference type="InterPro" id="IPR002659">
    <property type="entry name" value="Glyco_trans_31"/>
</dbReference>
<comment type="subcellular location">
    <subcellularLocation>
        <location evidence="1">Golgi apparatus membrane</location>
        <topology evidence="1">Single-pass type II membrane protein</topology>
    </subcellularLocation>
</comment>
<name>A0A9E8G473_9VIRU</name>
<keyword evidence="6" id="KW-1133">Transmembrane helix</keyword>
<evidence type="ECO:0000256" key="2">
    <source>
        <dbReference type="ARBA" id="ARBA00022676"/>
    </source>
</evidence>
<evidence type="ECO:0000256" key="7">
    <source>
        <dbReference type="ARBA" id="ARBA00023034"/>
    </source>
</evidence>
<organism evidence="10">
    <name type="scientific">Nucleocytoviricota sp</name>
    <dbReference type="NCBI Taxonomy" id="2809609"/>
    <lineage>
        <taxon>Viruses</taxon>
        <taxon>Varidnaviria</taxon>
        <taxon>Bamfordvirae</taxon>
        <taxon>Nucleocytoviricota</taxon>
    </lineage>
</organism>
<evidence type="ECO:0000256" key="3">
    <source>
        <dbReference type="ARBA" id="ARBA00022679"/>
    </source>
</evidence>
<evidence type="ECO:0000256" key="4">
    <source>
        <dbReference type="ARBA" id="ARBA00022692"/>
    </source>
</evidence>
<reference evidence="10" key="1">
    <citation type="submission" date="2022-11" db="EMBL/GenBank/DDBJ databases">
        <title>Genomics discovery of giant fungal viruses from subsurface oceanic crustal fluids.</title>
        <authorList>
            <person name="Bhattacharjee A.S."/>
            <person name="Schulz F."/>
            <person name="Woyke T."/>
            <person name="Orcutt B.N."/>
            <person name="Matinez Martinez J."/>
        </authorList>
    </citation>
    <scope>NUCLEOTIDE SEQUENCE</scope>
    <source>
        <strain evidence="9">VSAG1.JdFR</strain>
        <strain evidence="10">VSAG8.JdFR</strain>
    </source>
</reference>
<accession>A0A9E8G473</accession>
<dbReference type="PANTHER" id="PTHR11214">
    <property type="entry name" value="BETA-1,3-N-ACETYLGLUCOSAMINYLTRANSFERASE"/>
    <property type="match status" value="1"/>
</dbReference>
<keyword evidence="7" id="KW-0333">Golgi apparatus</keyword>
<dbReference type="PANTHER" id="PTHR11214:SF3">
    <property type="entry name" value="BETA-1,3-GALACTOSYLTRANSFERASE 6"/>
    <property type="match status" value="1"/>
</dbReference>
<evidence type="ECO:0000313" key="9">
    <source>
        <dbReference type="EMBL" id="UZT28783.1"/>
    </source>
</evidence>
<keyword evidence="5" id="KW-0735">Signal-anchor</keyword>
<dbReference type="Gene3D" id="3.90.550.50">
    <property type="match status" value="1"/>
</dbReference>
<evidence type="ECO:0000256" key="1">
    <source>
        <dbReference type="ARBA" id="ARBA00004323"/>
    </source>
</evidence>
<dbReference type="GO" id="GO:0016020">
    <property type="term" value="C:membrane"/>
    <property type="evidence" value="ECO:0007669"/>
    <property type="project" value="InterPro"/>
</dbReference>
<evidence type="ECO:0000256" key="6">
    <source>
        <dbReference type="ARBA" id="ARBA00022989"/>
    </source>
</evidence>
<sequence length="501" mass="59781">MNFTFVIYSCKKNLNNAEKIYNIINNKILNSKIYILYSDKHQSENYKIIDDKYIILNVDDDYDHLCDKTLQLIKLFNVLFPSSNGLFKCDDDVIVNLKQLNIFIKLLEIKNYNYCGNIAVRTKQLNYMYKLKGIDKYETYECTYCRGPLYYISKNAIQTFHKDVLNIYYEDMLIGYHLNKNNIYPEQNIKLFTDIVHESSKISYHNINHHNKLYLIIFNGLGNQLFQISSALYFSKKHNKEFIINPNLIIPNNHQQKNINETISKILKIFPNIKIDNSQINQRDYIIYKEPTNENFQFMEAKINNFIETYNNIILHGQFINYNYLQLDIFNNIKYEPINKNLIKLDYTNLYFIHIRLGDFLLKQHNINFIDLKNYYNYCINNILIKNKNAKFIICTNQYDNILKEYIDNINCDFKYILQDKNDCDIDTLYIMSNCKGGITSNSTLSYMGIIINKNEKNNNNFYMPYPFVKLINEFNKENVNTTLYPNWVSIYDTINDKIIN</sequence>
<evidence type="ECO:0000256" key="5">
    <source>
        <dbReference type="ARBA" id="ARBA00022968"/>
    </source>
</evidence>
<evidence type="ECO:0000313" key="10">
    <source>
        <dbReference type="EMBL" id="UZT29059.1"/>
    </source>
</evidence>
<dbReference type="Pfam" id="PF01762">
    <property type="entry name" value="Galactosyl_T"/>
    <property type="match status" value="1"/>
</dbReference>
<keyword evidence="8" id="KW-0472">Membrane</keyword>
<dbReference type="EMBL" id="OP765507">
    <property type="protein sequence ID" value="UZT28783.1"/>
    <property type="molecule type" value="Genomic_DNA"/>
</dbReference>
<keyword evidence="2" id="KW-0328">Glycosyltransferase</keyword>
<keyword evidence="3" id="KW-0808">Transferase</keyword>
<dbReference type="EMBL" id="OP765584">
    <property type="protein sequence ID" value="UZT29059.1"/>
    <property type="molecule type" value="Genomic_DNA"/>
</dbReference>
<protein>
    <submittedName>
        <fullName evidence="10">Uncharacterized protein</fullName>
    </submittedName>
</protein>
<proteinExistence type="predicted"/>
<keyword evidence="4" id="KW-0812">Transmembrane</keyword>
<evidence type="ECO:0000256" key="8">
    <source>
        <dbReference type="ARBA" id="ARBA00023136"/>
    </source>
</evidence>